<dbReference type="GO" id="GO:0004497">
    <property type="term" value="F:monooxygenase activity"/>
    <property type="evidence" value="ECO:0007669"/>
    <property type="project" value="UniProtKB-KW"/>
</dbReference>
<keyword evidence="5 7" id="KW-0560">Oxidoreductase</keyword>
<keyword evidence="4 7" id="KW-0288">FMN</keyword>
<dbReference type="InterPro" id="IPR011251">
    <property type="entry name" value="Luciferase-like_dom"/>
</dbReference>
<sequence>MPDAILPLDHEAGLAASGAAAECDVLWFLPTHGDGRYLGSQLGARHVTLNYLSQIARAADELGYFGMLLPTGKSCEDSWVVASSMIPLTQRVRFLVAVRPGLSEPSMTARMAATFDRLSNGRLLVNVVTGGDPSELAGDGVFLDHTARYEATAEYLEVWRRMMRGETVDFDGRHLSSKGGKLLYPPVQAPYPPLYFGGSSGVGQEVAADHVDVYLTWGEPPAAVKEKIDAVRALAAARGRSLSFGIRLHVIVRETSEEAWAAADSLIRHLDEADIAKAQAAFAKFDSVGQQRMAELHKGGRDNLVVSPNLWAGVGLVRGGAGTALVGSPDEVAARMKEYMALGIDRFILSGYPHLEECYRFAELVFPKLPLRATTGNGLGPAHHGGPFGEVIANVSAPTHGGRG</sequence>
<dbReference type="NCBIfam" id="NF001939">
    <property type="entry name" value="PRK00719.1"/>
    <property type="match status" value="1"/>
</dbReference>
<evidence type="ECO:0000256" key="5">
    <source>
        <dbReference type="ARBA" id="ARBA00023002"/>
    </source>
</evidence>
<proteinExistence type="inferred from homology"/>
<evidence type="ECO:0000259" key="8">
    <source>
        <dbReference type="Pfam" id="PF00296"/>
    </source>
</evidence>
<comment type="caution">
    <text evidence="9">The sequence shown here is derived from an EMBL/GenBank/DDBJ whole genome shotgun (WGS) entry which is preliminary data.</text>
</comment>
<name>A0ABT1W570_9PROT</name>
<dbReference type="Pfam" id="PF00296">
    <property type="entry name" value="Bac_luciferase"/>
    <property type="match status" value="1"/>
</dbReference>
<dbReference type="RefSeq" id="WP_422863488.1">
    <property type="nucleotide sequence ID" value="NZ_JAMSKV010000004.1"/>
</dbReference>
<evidence type="ECO:0000256" key="2">
    <source>
        <dbReference type="ARBA" id="ARBA00012113"/>
    </source>
</evidence>
<dbReference type="Proteomes" id="UP001524587">
    <property type="component" value="Unassembled WGS sequence"/>
</dbReference>
<protein>
    <recommendedName>
        <fullName evidence="2 7">Alkanesulfonate monooxygenase</fullName>
        <ecNumber evidence="2 7">1.14.14.5</ecNumber>
    </recommendedName>
    <alternativeName>
        <fullName evidence="7">FMNH2-dependent aliphatic sulfonate monooxygenase</fullName>
    </alternativeName>
</protein>
<organism evidence="9 10">
    <name type="scientific">Endosaccharibacter trunci</name>
    <dbReference type="NCBI Taxonomy" id="2812733"/>
    <lineage>
        <taxon>Bacteria</taxon>
        <taxon>Pseudomonadati</taxon>
        <taxon>Pseudomonadota</taxon>
        <taxon>Alphaproteobacteria</taxon>
        <taxon>Acetobacterales</taxon>
        <taxon>Acetobacteraceae</taxon>
        <taxon>Endosaccharibacter</taxon>
    </lineage>
</organism>
<comment type="function">
    <text evidence="7">Catalyzes the desulfonation of aliphatic sulfonates.</text>
</comment>
<dbReference type="PANTHER" id="PTHR42847">
    <property type="entry name" value="ALKANESULFONATE MONOOXYGENASE"/>
    <property type="match status" value="1"/>
</dbReference>
<evidence type="ECO:0000256" key="4">
    <source>
        <dbReference type="ARBA" id="ARBA00022643"/>
    </source>
</evidence>
<dbReference type="EMBL" id="JAMSKV010000004">
    <property type="protein sequence ID" value="MCQ8278024.1"/>
    <property type="molecule type" value="Genomic_DNA"/>
</dbReference>
<evidence type="ECO:0000256" key="7">
    <source>
        <dbReference type="HAMAP-Rule" id="MF_01229"/>
    </source>
</evidence>
<dbReference type="EC" id="1.14.14.5" evidence="2 7"/>
<dbReference type="SUPFAM" id="SSF51679">
    <property type="entry name" value="Bacterial luciferase-like"/>
    <property type="match status" value="1"/>
</dbReference>
<dbReference type="HAMAP" id="MF_01229">
    <property type="entry name" value="Alkanesulf_monooxygen"/>
    <property type="match status" value="1"/>
</dbReference>
<evidence type="ECO:0000313" key="10">
    <source>
        <dbReference type="Proteomes" id="UP001524587"/>
    </source>
</evidence>
<evidence type="ECO:0000256" key="1">
    <source>
        <dbReference type="ARBA" id="ARBA00007044"/>
    </source>
</evidence>
<keyword evidence="10" id="KW-1185">Reference proteome</keyword>
<dbReference type="CDD" id="cd01094">
    <property type="entry name" value="Alkanesulfonate_monoxygenase"/>
    <property type="match status" value="1"/>
</dbReference>
<gene>
    <name evidence="7 9" type="primary">ssuD</name>
    <name evidence="9" type="ORF">NFI95_06140</name>
</gene>
<dbReference type="PANTHER" id="PTHR42847:SF4">
    <property type="entry name" value="ALKANESULFONATE MONOOXYGENASE-RELATED"/>
    <property type="match status" value="1"/>
</dbReference>
<dbReference type="InterPro" id="IPR036661">
    <property type="entry name" value="Luciferase-like_sf"/>
</dbReference>
<accession>A0ABT1W570</accession>
<feature type="domain" description="Luciferase-like" evidence="8">
    <location>
        <begin position="25"/>
        <end position="346"/>
    </location>
</feature>
<keyword evidence="3 7" id="KW-0285">Flavoprotein</keyword>
<dbReference type="InterPro" id="IPR050172">
    <property type="entry name" value="SsuD_RutA_monooxygenase"/>
</dbReference>
<dbReference type="InterPro" id="IPR019911">
    <property type="entry name" value="Alkanesulphonate_mOase_FMN-dep"/>
</dbReference>
<comment type="catalytic activity">
    <reaction evidence="7">
        <text>an alkanesulfonate + FMNH2 + O2 = an aldehyde + FMN + sulfite + H2O + 2 H(+)</text>
        <dbReference type="Rhea" id="RHEA:23064"/>
        <dbReference type="ChEBI" id="CHEBI:15377"/>
        <dbReference type="ChEBI" id="CHEBI:15378"/>
        <dbReference type="ChEBI" id="CHEBI:15379"/>
        <dbReference type="ChEBI" id="CHEBI:17359"/>
        <dbReference type="ChEBI" id="CHEBI:17478"/>
        <dbReference type="ChEBI" id="CHEBI:57618"/>
        <dbReference type="ChEBI" id="CHEBI:58210"/>
        <dbReference type="ChEBI" id="CHEBI:134249"/>
        <dbReference type="EC" id="1.14.14.5"/>
    </reaction>
</comment>
<dbReference type="Gene3D" id="3.20.20.30">
    <property type="entry name" value="Luciferase-like domain"/>
    <property type="match status" value="1"/>
</dbReference>
<evidence type="ECO:0000256" key="6">
    <source>
        <dbReference type="ARBA" id="ARBA00023033"/>
    </source>
</evidence>
<reference evidence="9 10" key="1">
    <citation type="submission" date="2022-06" db="EMBL/GenBank/DDBJ databases">
        <title>Endosaccharibacter gen. nov., sp. nov., endophytic bacteria isolated from sugarcane.</title>
        <authorList>
            <person name="Pitiwittayakul N."/>
            <person name="Yukphan P."/>
            <person name="Charoenyingcharoen P."/>
            <person name="Tanasupawat S."/>
        </authorList>
    </citation>
    <scope>NUCLEOTIDE SEQUENCE [LARGE SCALE GENOMIC DNA]</scope>
    <source>
        <strain evidence="9 10">KSS8</strain>
    </source>
</reference>
<keyword evidence="6 7" id="KW-0503">Monooxygenase</keyword>
<comment type="similarity">
    <text evidence="1 7">Belongs to the SsuD family.</text>
</comment>
<evidence type="ECO:0000313" key="9">
    <source>
        <dbReference type="EMBL" id="MCQ8278024.1"/>
    </source>
</evidence>
<evidence type="ECO:0000256" key="3">
    <source>
        <dbReference type="ARBA" id="ARBA00022630"/>
    </source>
</evidence>
<dbReference type="NCBIfam" id="TIGR03565">
    <property type="entry name" value="alk_sulf_monoox"/>
    <property type="match status" value="1"/>
</dbReference>